<accession>A0AC61KZ42</accession>
<name>A0AC61KZ42_9EURY</name>
<sequence>MRLENNHQYSARVKIKTPSRRQRDSTIARSVDFTTIDDARITELYRDETGASATVEGHSQVPFAGDIVFTVSKDGETIEEIRKKSPILMSDDDETTEVIWASRLPAGTYELSVKVMGNDGNVVDVLETVIEAEDSGYNATTTSTTSPEETPGFNVYGVTLAILAIHLFRKDR</sequence>
<dbReference type="Proteomes" id="UP000248329">
    <property type="component" value="Unassembled WGS sequence"/>
</dbReference>
<reference evidence="1" key="1">
    <citation type="submission" date="2018-01" db="EMBL/GenBank/DDBJ databases">
        <authorList>
            <person name="Krukenberg V."/>
        </authorList>
    </citation>
    <scope>NUCLEOTIDE SEQUENCE</scope>
    <source>
        <strain evidence="1">E20ANME2</strain>
    </source>
</reference>
<proteinExistence type="predicted"/>
<dbReference type="EMBL" id="PQXF01000060">
    <property type="protein sequence ID" value="PXF57438.1"/>
    <property type="molecule type" value="Genomic_DNA"/>
</dbReference>
<protein>
    <submittedName>
        <fullName evidence="1">Uncharacterized protein</fullName>
    </submittedName>
</protein>
<organism evidence="1 2">
    <name type="scientific">Candidatus Methanogaster sp</name>
    <dbReference type="NCBI Taxonomy" id="3386292"/>
    <lineage>
        <taxon>Archaea</taxon>
        <taxon>Methanobacteriati</taxon>
        <taxon>Methanobacteriota</taxon>
        <taxon>Stenosarchaea group</taxon>
        <taxon>Methanomicrobia</taxon>
        <taxon>Methanosarcinales</taxon>
        <taxon>ANME-2 cluster</taxon>
        <taxon>Candidatus Methanogasteraceae</taxon>
        <taxon>Candidatus Methanogaster</taxon>
    </lineage>
</organism>
<comment type="caution">
    <text evidence="1">The sequence shown here is derived from an EMBL/GenBank/DDBJ whole genome shotgun (WGS) entry which is preliminary data.</text>
</comment>
<gene>
    <name evidence="1" type="ORF">C4B59_15220</name>
</gene>
<evidence type="ECO:0000313" key="1">
    <source>
        <dbReference type="EMBL" id="PXF57438.1"/>
    </source>
</evidence>
<evidence type="ECO:0000313" key="2">
    <source>
        <dbReference type="Proteomes" id="UP000248329"/>
    </source>
</evidence>